<evidence type="ECO:0000313" key="4">
    <source>
        <dbReference type="Proteomes" id="UP000622707"/>
    </source>
</evidence>
<feature type="region of interest" description="Disordered" evidence="1">
    <location>
        <begin position="124"/>
        <end position="240"/>
    </location>
</feature>
<evidence type="ECO:0000256" key="1">
    <source>
        <dbReference type="SAM" id="MobiDB-lite"/>
    </source>
</evidence>
<evidence type="ECO:0000313" key="3">
    <source>
        <dbReference type="EMBL" id="MBL0424780.1"/>
    </source>
</evidence>
<keyword evidence="2" id="KW-0812">Transmembrane</keyword>
<evidence type="ECO:0000256" key="2">
    <source>
        <dbReference type="SAM" id="Phobius"/>
    </source>
</evidence>
<dbReference type="RefSeq" id="WP_201688011.1">
    <property type="nucleotide sequence ID" value="NZ_JAEQND010000003.1"/>
</dbReference>
<sequence length="684" mass="72738">MLHKVTWRAVGLAACGWLLACEAGALTVGRARGAVLLGRPLDLAIPVTLDAAGEDAPCASAEVFYGEERLRRDPSVRWEPGAGGQGVLRVNSPVPVDEPMVTVYLRVGCGQSMTRRFVMLSEVPPDNEPATAPRVANVPAQPPLANPAPSRQSSPQAPVAAAPSAAGPRAAAPGRRDAAAADHAAVAALRPETALPAARPGRPAAPAPATRARKPEAGEPRPRLKLEPLDLGADGDPGLRLSSELRSEVATDPQRRAEAAALWKALQKGPDEALQDALRLQSVEREIKSLRELTQQNASTVARMREEVERARGNRGIAGGLVAALSAVLLALLAWVGWRWWGEQRLKRVGRWFDEHGEASLRAGSRAGPEGLQTQPAAILREGPPAPVRPPAATGAVTVNGGVRPAAATAAAFGAASVAGAAARPAARPAAAMPALARDDFLASRGGITRMVGVQELIDVHDKADFFLSIGEVDQAIALLEAHVHDDVETSALAWMDLLELYHSLGRRAEYERLRSEFRQRFTASVPDFDHFGEPGDSLENYERALGRIVALWPSPRVLDVIEESIFRKPGLPGAEPFSLEAYRELVLLYHVAKELAEQAAQGTPVAATFHDTAVHPLNLVPRSEPLGLERDLMVPPASARLGVDIDLGTLPEAASGRRELPALDFDLDEPTGNPSLDEAPRDL</sequence>
<feature type="transmembrane region" description="Helical" evidence="2">
    <location>
        <begin position="317"/>
        <end position="338"/>
    </location>
</feature>
<feature type="compositionally biased region" description="Low complexity" evidence="1">
    <location>
        <begin position="147"/>
        <end position="173"/>
    </location>
</feature>
<feature type="compositionally biased region" description="Low complexity" evidence="1">
    <location>
        <begin position="181"/>
        <end position="210"/>
    </location>
</feature>
<keyword evidence="2" id="KW-1133">Transmembrane helix</keyword>
<dbReference type="EMBL" id="JAEQND010000003">
    <property type="protein sequence ID" value="MBL0424780.1"/>
    <property type="molecule type" value="Genomic_DNA"/>
</dbReference>
<protein>
    <submittedName>
        <fullName evidence="3">Uncharacterized protein</fullName>
    </submittedName>
</protein>
<gene>
    <name evidence="3" type="ORF">JI746_06640</name>
</gene>
<keyword evidence="2" id="KW-0472">Membrane</keyword>
<proteinExistence type="predicted"/>
<feature type="compositionally biased region" description="Basic and acidic residues" evidence="1">
    <location>
        <begin position="213"/>
        <end position="228"/>
    </location>
</feature>
<dbReference type="PROSITE" id="PS51257">
    <property type="entry name" value="PROKAR_LIPOPROTEIN"/>
    <property type="match status" value="1"/>
</dbReference>
<accession>A0ABS1JKL7</accession>
<comment type="caution">
    <text evidence="3">The sequence shown here is derived from an EMBL/GenBank/DDBJ whole genome shotgun (WGS) entry which is preliminary data.</text>
</comment>
<name>A0ABS1JKL7_9BURK</name>
<dbReference type="Proteomes" id="UP000622707">
    <property type="component" value="Unassembled WGS sequence"/>
</dbReference>
<organism evidence="3 4">
    <name type="scientific">Ramlibacter alkalitolerans</name>
    <dbReference type="NCBI Taxonomy" id="2039631"/>
    <lineage>
        <taxon>Bacteria</taxon>
        <taxon>Pseudomonadati</taxon>
        <taxon>Pseudomonadota</taxon>
        <taxon>Betaproteobacteria</taxon>
        <taxon>Burkholderiales</taxon>
        <taxon>Comamonadaceae</taxon>
        <taxon>Ramlibacter</taxon>
    </lineage>
</organism>
<keyword evidence="4" id="KW-1185">Reference proteome</keyword>
<feature type="region of interest" description="Disordered" evidence="1">
    <location>
        <begin position="659"/>
        <end position="684"/>
    </location>
</feature>
<reference evidence="3 4" key="1">
    <citation type="journal article" date="2017" name="Int. J. Syst. Evol. Microbiol.">
        <title>Ramlibacter alkalitolerans sp. nov., alkali-tolerant bacterium isolated from soil of ginseng.</title>
        <authorList>
            <person name="Lee D.H."/>
            <person name="Cha C.J."/>
        </authorList>
    </citation>
    <scope>NUCLEOTIDE SEQUENCE [LARGE SCALE GENOMIC DNA]</scope>
    <source>
        <strain evidence="3 4">KACC 19305</strain>
    </source>
</reference>